<feature type="compositionally biased region" description="Acidic residues" evidence="1">
    <location>
        <begin position="388"/>
        <end position="400"/>
    </location>
</feature>
<sequence>MIINRLVSIIIQLPTDENSDTGCKYSSSSNAGDSCSRSSAVDNSTNQPDSPQDVIIDPSVSQAPSKSLIPSLTKIRTPEPSISLPPSTTSITEKAYVTSTAGSNVNAVSSVNNDITTITVNTTSETETQHATVISSNTVDTAKVVTIPNEFRENSIDTTNMSREIDSNAANAANTINATSTDGAASTVVNSNLNANATTTTVNTGSTNTVTNTFNNISFNGSNVANNAIASHFNDQFQTTATCLAVTLDAVAKAKSKILQRNKDSTTDHNSDGYSCINNVNNINSISVIGDNTNNNNNDDNNNNNHDSDDSGSTGSSVHAVPNVSNVNSEEPNFINGYDNVNNSASDDCVLGVDSDQVPNDTRMDIDDEPDQTIDDGPQPDDIHTDSDVDALTDYDETDNGEPSSATVAVHNYILDQESSSIPTHVTVPVTASAPNTTTTQSNTDTNKVVLASDPEQTSLPESYFKNPQRINPALTMRLMEVTNKLLIDADNLDATFKDDIDQFLFYARNLYDSLHRKS</sequence>
<reference evidence="2" key="1">
    <citation type="submission" date="2023-04" db="EMBL/GenBank/DDBJ databases">
        <title>Ambrosiozyma monospora NBRC 1965.</title>
        <authorList>
            <person name="Ichikawa N."/>
            <person name="Sato H."/>
            <person name="Tonouchi N."/>
        </authorList>
    </citation>
    <scope>NUCLEOTIDE SEQUENCE</scope>
    <source>
        <strain evidence="2">NBRC 1965</strain>
    </source>
</reference>
<dbReference type="EMBL" id="BSXU01001571">
    <property type="protein sequence ID" value="GMG28880.1"/>
    <property type="molecule type" value="Genomic_DNA"/>
</dbReference>
<evidence type="ECO:0000256" key="1">
    <source>
        <dbReference type="SAM" id="MobiDB-lite"/>
    </source>
</evidence>
<name>A0A9W6YXF7_AMBMO</name>
<protein>
    <submittedName>
        <fullName evidence="2">Unnamed protein product</fullName>
    </submittedName>
</protein>
<comment type="caution">
    <text evidence="2">The sequence shown here is derived from an EMBL/GenBank/DDBJ whole genome shotgun (WGS) entry which is preliminary data.</text>
</comment>
<evidence type="ECO:0000313" key="3">
    <source>
        <dbReference type="Proteomes" id="UP001165063"/>
    </source>
</evidence>
<evidence type="ECO:0000313" key="2">
    <source>
        <dbReference type="EMBL" id="GMG28880.1"/>
    </source>
</evidence>
<feature type="compositionally biased region" description="Polar residues" evidence="1">
    <location>
        <begin position="20"/>
        <end position="50"/>
    </location>
</feature>
<accession>A0A9W6YXF7</accession>
<feature type="compositionally biased region" description="Low complexity" evidence="1">
    <location>
        <begin position="288"/>
        <end position="317"/>
    </location>
</feature>
<feature type="region of interest" description="Disordered" evidence="1">
    <location>
        <begin position="18"/>
        <end position="66"/>
    </location>
</feature>
<gene>
    <name evidence="2" type="ORF">Amon01_000364100</name>
</gene>
<proteinExistence type="predicted"/>
<keyword evidence="3" id="KW-1185">Reference proteome</keyword>
<feature type="region of interest" description="Disordered" evidence="1">
    <location>
        <begin position="288"/>
        <end position="404"/>
    </location>
</feature>
<dbReference type="Proteomes" id="UP001165063">
    <property type="component" value="Unassembled WGS sequence"/>
</dbReference>
<organism evidence="2 3">
    <name type="scientific">Ambrosiozyma monospora</name>
    <name type="common">Yeast</name>
    <name type="synonym">Endomycopsis monosporus</name>
    <dbReference type="NCBI Taxonomy" id="43982"/>
    <lineage>
        <taxon>Eukaryota</taxon>
        <taxon>Fungi</taxon>
        <taxon>Dikarya</taxon>
        <taxon>Ascomycota</taxon>
        <taxon>Saccharomycotina</taxon>
        <taxon>Pichiomycetes</taxon>
        <taxon>Pichiales</taxon>
        <taxon>Pichiaceae</taxon>
        <taxon>Ambrosiozyma</taxon>
    </lineage>
</organism>
<dbReference type="AlphaFoldDB" id="A0A9W6YXF7"/>